<feature type="transmembrane region" description="Helical" evidence="1">
    <location>
        <begin position="243"/>
        <end position="261"/>
    </location>
</feature>
<keyword evidence="1" id="KW-0812">Transmembrane</keyword>
<reference evidence="2 3" key="1">
    <citation type="submission" date="2018-03" db="EMBL/GenBank/DDBJ databases">
        <title>Characteristics and genome of n-alkane degrading marine bacteria Gordonia iterans isolated from crude oil contaminated in Tae-an, South Korea.</title>
        <authorList>
            <person name="Lee S.-S."/>
            <person name="Kim H."/>
        </authorList>
    </citation>
    <scope>NUCLEOTIDE SEQUENCE [LARGE SCALE GENOMIC DNA]</scope>
    <source>
        <strain evidence="2 3">Co17</strain>
    </source>
</reference>
<dbReference type="KEGG" id="git:C6V83_07040"/>
<dbReference type="AlphaFoldDB" id="A0A2S0KEE0"/>
<accession>A0A2S0KEE0</accession>
<dbReference type="EMBL" id="CP027433">
    <property type="protein sequence ID" value="AVM00062.1"/>
    <property type="molecule type" value="Genomic_DNA"/>
</dbReference>
<dbReference type="OrthoDB" id="6851830at2"/>
<evidence type="ECO:0000256" key="1">
    <source>
        <dbReference type="SAM" id="Phobius"/>
    </source>
</evidence>
<evidence type="ECO:0000313" key="2">
    <source>
        <dbReference type="EMBL" id="AVM00062.1"/>
    </source>
</evidence>
<name>A0A2S0KEE0_9ACTN</name>
<keyword evidence="1" id="KW-1133">Transmembrane helix</keyword>
<protein>
    <recommendedName>
        <fullName evidence="4">Cobalt transporter</fullName>
    </recommendedName>
</protein>
<evidence type="ECO:0000313" key="3">
    <source>
        <dbReference type="Proteomes" id="UP000239814"/>
    </source>
</evidence>
<proteinExistence type="predicted"/>
<dbReference type="InterPro" id="IPR012666">
    <property type="entry name" value="CbtA_put"/>
</dbReference>
<dbReference type="Proteomes" id="UP000239814">
    <property type="component" value="Chromosome"/>
</dbReference>
<feature type="transmembrane region" description="Helical" evidence="1">
    <location>
        <begin position="156"/>
        <end position="177"/>
    </location>
</feature>
<evidence type="ECO:0008006" key="4">
    <source>
        <dbReference type="Google" id="ProtNLM"/>
    </source>
</evidence>
<feature type="transmembrane region" description="Helical" evidence="1">
    <location>
        <begin position="184"/>
        <end position="205"/>
    </location>
</feature>
<keyword evidence="3" id="KW-1185">Reference proteome</keyword>
<dbReference type="RefSeq" id="WP_105941793.1">
    <property type="nucleotide sequence ID" value="NZ_CP027433.1"/>
</dbReference>
<gene>
    <name evidence="2" type="ORF">C6V83_07040</name>
</gene>
<dbReference type="Pfam" id="PF09490">
    <property type="entry name" value="CbtA"/>
    <property type="match status" value="1"/>
</dbReference>
<sequence>MERKFVGAGLLSGLIAGIVAFVYARIFVEPQVAKAIDYEEYREHAEEDMHAAMGHAHEHGGHEHGELFSRSVQENIGAGTGTVVFALCIGAFFAVAFTLLWAYVGRRFAGADPRSVAGLLGVIGFVAVIGVPFFVYPPNPPAVGEEDTIGSRSASYLTLTIVSLVVAALAIWIALALWDRLGGLVSGVVASVGYLVVMTVTAALLPSFQEVPGPVEHDGVIYGAGFPGQVVADFRVYAIANQVILWTVLVTAFCLILGVMMKRDADTAERRSDAAAV</sequence>
<keyword evidence="1" id="KW-0472">Membrane</keyword>
<feature type="transmembrane region" description="Helical" evidence="1">
    <location>
        <begin position="83"/>
        <end position="104"/>
    </location>
</feature>
<organism evidence="2 3">
    <name type="scientific">Gordonia iterans</name>
    <dbReference type="NCBI Taxonomy" id="1004901"/>
    <lineage>
        <taxon>Bacteria</taxon>
        <taxon>Bacillati</taxon>
        <taxon>Actinomycetota</taxon>
        <taxon>Actinomycetes</taxon>
        <taxon>Mycobacteriales</taxon>
        <taxon>Gordoniaceae</taxon>
        <taxon>Gordonia</taxon>
    </lineage>
</organism>
<feature type="transmembrane region" description="Helical" evidence="1">
    <location>
        <begin position="116"/>
        <end position="136"/>
    </location>
</feature>